<evidence type="ECO:0000313" key="2">
    <source>
        <dbReference type="EMBL" id="VDP58395.1"/>
    </source>
</evidence>
<dbReference type="InterPro" id="IPR025941">
    <property type="entry name" value="Vps8_central_dom"/>
</dbReference>
<name>A0A3P8FU80_9TREM</name>
<gene>
    <name evidence="2" type="ORF">SMTD_LOCUS11516</name>
</gene>
<proteinExistence type="predicted"/>
<evidence type="ECO:0000313" key="3">
    <source>
        <dbReference type="Proteomes" id="UP000269396"/>
    </source>
</evidence>
<protein>
    <recommendedName>
        <fullName evidence="1">Vacuolar protein sorting-associated protein 8 central domain-containing protein</fullName>
    </recommendedName>
</protein>
<dbReference type="Pfam" id="PF12816">
    <property type="entry name" value="TPR_Vps8"/>
    <property type="match status" value="1"/>
</dbReference>
<dbReference type="EMBL" id="UZAL01031537">
    <property type="protein sequence ID" value="VDP58395.1"/>
    <property type="molecule type" value="Genomic_DNA"/>
</dbReference>
<dbReference type="AlphaFoldDB" id="A0A3P8FU80"/>
<keyword evidence="3" id="KW-1185">Reference proteome</keyword>
<reference evidence="2 3" key="1">
    <citation type="submission" date="2018-11" db="EMBL/GenBank/DDBJ databases">
        <authorList>
            <consortium name="Pathogen Informatics"/>
        </authorList>
    </citation>
    <scope>NUCLEOTIDE SEQUENCE [LARGE SCALE GENOMIC DNA]</scope>
    <source>
        <strain>Denwood</strain>
        <strain evidence="3">Zambia</strain>
    </source>
</reference>
<organism evidence="2 3">
    <name type="scientific">Schistosoma mattheei</name>
    <dbReference type="NCBI Taxonomy" id="31246"/>
    <lineage>
        <taxon>Eukaryota</taxon>
        <taxon>Metazoa</taxon>
        <taxon>Spiralia</taxon>
        <taxon>Lophotrochozoa</taxon>
        <taxon>Platyhelminthes</taxon>
        <taxon>Trematoda</taxon>
        <taxon>Digenea</taxon>
        <taxon>Strigeidida</taxon>
        <taxon>Schistosomatoidea</taxon>
        <taxon>Schistosomatidae</taxon>
        <taxon>Schistosoma</taxon>
    </lineage>
</organism>
<accession>A0A3P8FU80</accession>
<evidence type="ECO:0000259" key="1">
    <source>
        <dbReference type="Pfam" id="PF12816"/>
    </source>
</evidence>
<dbReference type="Proteomes" id="UP000269396">
    <property type="component" value="Unassembled WGS sequence"/>
</dbReference>
<sequence length="338" mass="38800">MGLNYMEAALKSLTSVDQTNVSYFSNETVDNDYSESLLYNQILTILHDEVLHVLSSQNDENDHCISASSVIESIFRIACMIKKPEFIWLELYPAVRNLPQLASALFNATFSILKSLPPFEQLRTNCSQPLHEINSKQAFIQLPPDMSKELIDWCLHQDDALEANIGDMNSTCSYNLIDRKVRTEICLLRLHPSCLDLNYAVKLCWTNSLFAAYLHLYTDILMDFETPFNDLIQYLTSSLNDSNEETGRKRWSLEVEDTHKLLLFNHKCLGNIACICCDHRVFNLMLSESFLNVKCPLRFLKNVKYPVLHLLLKYNTIDFLNLLTLSASDEFFAKGQLG</sequence>
<feature type="domain" description="Vacuolar protein sorting-associated protein 8 central" evidence="1">
    <location>
        <begin position="179"/>
        <end position="262"/>
    </location>
</feature>